<evidence type="ECO:0000256" key="2">
    <source>
        <dbReference type="ARBA" id="ARBA00016664"/>
    </source>
</evidence>
<dbReference type="InterPro" id="IPR038494">
    <property type="entry name" value="IGPD_sf"/>
</dbReference>
<organism evidence="8 9">
    <name type="scientific">Leuconostoc fallax</name>
    <dbReference type="NCBI Taxonomy" id="1251"/>
    <lineage>
        <taxon>Bacteria</taxon>
        <taxon>Bacillati</taxon>
        <taxon>Bacillota</taxon>
        <taxon>Bacilli</taxon>
        <taxon>Lactobacillales</taxon>
        <taxon>Lactobacillaceae</taxon>
        <taxon>Leuconostoc</taxon>
    </lineage>
</organism>
<evidence type="ECO:0000256" key="1">
    <source>
        <dbReference type="ARBA" id="ARBA00005047"/>
    </source>
</evidence>
<comment type="similarity">
    <text evidence="6 7">Belongs to the imidazoleglycerol-phosphate dehydratase family.</text>
</comment>
<proteinExistence type="inferred from homology"/>
<accession>A0A4R5N6F5</accession>
<dbReference type="EMBL" id="PUFI01000016">
    <property type="protein sequence ID" value="TDG67238.1"/>
    <property type="molecule type" value="Genomic_DNA"/>
</dbReference>
<dbReference type="NCBIfam" id="NF002111">
    <property type="entry name" value="PRK00951.2-1"/>
    <property type="match status" value="1"/>
</dbReference>
<dbReference type="InterPro" id="IPR020565">
    <property type="entry name" value="ImidazoleglycerP_deHydtase_CS"/>
</dbReference>
<dbReference type="PROSITE" id="PS00954">
    <property type="entry name" value="IGP_DEHYDRATASE_1"/>
    <property type="match status" value="1"/>
</dbReference>
<dbReference type="GO" id="GO:0004424">
    <property type="term" value="F:imidazoleglycerol-phosphate dehydratase activity"/>
    <property type="evidence" value="ECO:0007669"/>
    <property type="project" value="UniProtKB-UniRule"/>
</dbReference>
<dbReference type="EC" id="4.2.1.19" evidence="6 7"/>
<name>A0A4R5N6F5_9LACO</name>
<dbReference type="HAMAP" id="MF_00076">
    <property type="entry name" value="HisB"/>
    <property type="match status" value="1"/>
</dbReference>
<protein>
    <recommendedName>
        <fullName evidence="2 6">Imidazoleglycerol-phosphate dehydratase</fullName>
        <shortName evidence="6">IGPD</shortName>
        <ecNumber evidence="6 7">4.2.1.19</ecNumber>
    </recommendedName>
</protein>
<dbReference type="InterPro" id="IPR000807">
    <property type="entry name" value="ImidazoleglycerolP_deHydtase"/>
</dbReference>
<dbReference type="NCBIfam" id="NF002114">
    <property type="entry name" value="PRK00951.2-4"/>
    <property type="match status" value="1"/>
</dbReference>
<keyword evidence="4 6" id="KW-0368">Histidine biosynthesis</keyword>
<keyword evidence="3 6" id="KW-0028">Amino-acid biosynthesis</keyword>
<evidence type="ECO:0000313" key="9">
    <source>
        <dbReference type="Proteomes" id="UP000295681"/>
    </source>
</evidence>
<dbReference type="Pfam" id="PF00475">
    <property type="entry name" value="IGPD"/>
    <property type="match status" value="1"/>
</dbReference>
<evidence type="ECO:0000256" key="3">
    <source>
        <dbReference type="ARBA" id="ARBA00022605"/>
    </source>
</evidence>
<dbReference type="AlphaFoldDB" id="A0A4R5N6F5"/>
<dbReference type="PANTHER" id="PTHR23133">
    <property type="entry name" value="IMIDAZOLEGLYCEROL-PHOSPHATE DEHYDRATASE HIS7"/>
    <property type="match status" value="1"/>
</dbReference>
<evidence type="ECO:0000256" key="7">
    <source>
        <dbReference type="RuleBase" id="RU000599"/>
    </source>
</evidence>
<evidence type="ECO:0000256" key="4">
    <source>
        <dbReference type="ARBA" id="ARBA00023102"/>
    </source>
</evidence>
<dbReference type="GO" id="GO:0000105">
    <property type="term" value="P:L-histidine biosynthetic process"/>
    <property type="evidence" value="ECO:0007669"/>
    <property type="project" value="UniProtKB-UniRule"/>
</dbReference>
<dbReference type="PROSITE" id="PS00955">
    <property type="entry name" value="IGP_DEHYDRATASE_2"/>
    <property type="match status" value="1"/>
</dbReference>
<reference evidence="8 9" key="1">
    <citation type="journal article" date="2019" name="Appl. Microbiol. Biotechnol.">
        <title>Uncovering carbohydrate metabolism through a genotype-phenotype association study of 56 lactic acid bacteria genomes.</title>
        <authorList>
            <person name="Buron-Moles G."/>
            <person name="Chailyan A."/>
            <person name="Dolejs I."/>
            <person name="Forster J."/>
            <person name="Miks M.H."/>
        </authorList>
    </citation>
    <scope>NUCLEOTIDE SEQUENCE [LARGE SCALE GENOMIC DNA]</scope>
    <source>
        <strain evidence="8 9">ATCC 700006</strain>
    </source>
</reference>
<dbReference type="SUPFAM" id="SSF54211">
    <property type="entry name" value="Ribosomal protein S5 domain 2-like"/>
    <property type="match status" value="2"/>
</dbReference>
<comment type="pathway">
    <text evidence="1 6 7">Amino-acid biosynthesis; L-histidine biosynthesis; L-histidine from 5-phospho-alpha-D-ribose 1-diphosphate: step 6/9.</text>
</comment>
<keyword evidence="5 6" id="KW-0456">Lyase</keyword>
<evidence type="ECO:0000256" key="6">
    <source>
        <dbReference type="HAMAP-Rule" id="MF_00076"/>
    </source>
</evidence>
<sequence>MRTATITRQTGETTITVRLDLDNPETIQINTGIGFLDHMLTLFAKHGRFGLSVEATGDLYVDSHHTTEDIGIVLGQAFREALGDKVGIERYGQQFVPMDETLSRVVIDLSGRAYLVFETQFTAPVLGTFETEVVEDFFQSFADNLKANLHISVLYGRNTHHQIESIFKATGRALRQAITINPEIKGVNSTKGVI</sequence>
<dbReference type="UniPathway" id="UPA00031">
    <property type="reaction ID" value="UER00011"/>
</dbReference>
<keyword evidence="9" id="KW-1185">Reference proteome</keyword>
<dbReference type="STRING" id="907931.GCA_000165675_00517"/>
<dbReference type="FunFam" id="3.30.230.40:FF:000003">
    <property type="entry name" value="Imidazoleglycerol-phosphate dehydratase HisB"/>
    <property type="match status" value="1"/>
</dbReference>
<comment type="subcellular location">
    <subcellularLocation>
        <location evidence="6 7">Cytoplasm</location>
    </subcellularLocation>
</comment>
<comment type="catalytic activity">
    <reaction evidence="6 7">
        <text>D-erythro-1-(imidazol-4-yl)glycerol 3-phosphate = 3-(imidazol-4-yl)-2-oxopropyl phosphate + H2O</text>
        <dbReference type="Rhea" id="RHEA:11040"/>
        <dbReference type="ChEBI" id="CHEBI:15377"/>
        <dbReference type="ChEBI" id="CHEBI:57766"/>
        <dbReference type="ChEBI" id="CHEBI:58278"/>
        <dbReference type="EC" id="4.2.1.19"/>
    </reaction>
</comment>
<gene>
    <name evidence="6" type="primary">hisB</name>
    <name evidence="8" type="ORF">C5L23_000192</name>
</gene>
<dbReference type="GO" id="GO:0005737">
    <property type="term" value="C:cytoplasm"/>
    <property type="evidence" value="ECO:0007669"/>
    <property type="project" value="UniProtKB-SubCell"/>
</dbReference>
<comment type="caution">
    <text evidence="8">The sequence shown here is derived from an EMBL/GenBank/DDBJ whole genome shotgun (WGS) entry which is preliminary data.</text>
</comment>
<evidence type="ECO:0000313" key="8">
    <source>
        <dbReference type="EMBL" id="TDG67238.1"/>
    </source>
</evidence>
<dbReference type="Proteomes" id="UP000295681">
    <property type="component" value="Unassembled WGS sequence"/>
</dbReference>
<keyword evidence="6" id="KW-0963">Cytoplasm</keyword>
<dbReference type="PANTHER" id="PTHR23133:SF2">
    <property type="entry name" value="IMIDAZOLEGLYCEROL-PHOSPHATE DEHYDRATASE"/>
    <property type="match status" value="1"/>
</dbReference>
<dbReference type="Gene3D" id="3.30.230.40">
    <property type="entry name" value="Imidazole glycerol phosphate dehydratase, domain 1"/>
    <property type="match status" value="2"/>
</dbReference>
<dbReference type="RefSeq" id="WP_010008304.1">
    <property type="nucleotide sequence ID" value="NZ_JAGYGP010000005.1"/>
</dbReference>
<dbReference type="CDD" id="cd07914">
    <property type="entry name" value="IGPD"/>
    <property type="match status" value="1"/>
</dbReference>
<dbReference type="NCBIfam" id="NF002107">
    <property type="entry name" value="PRK00951.1-2"/>
    <property type="match status" value="1"/>
</dbReference>
<dbReference type="FunFam" id="3.30.230.40:FF:000001">
    <property type="entry name" value="Imidazoleglycerol-phosphate dehydratase HisB"/>
    <property type="match status" value="1"/>
</dbReference>
<evidence type="ECO:0000256" key="5">
    <source>
        <dbReference type="ARBA" id="ARBA00023239"/>
    </source>
</evidence>
<dbReference type="InterPro" id="IPR020568">
    <property type="entry name" value="Ribosomal_Su5_D2-typ_SF"/>
</dbReference>